<dbReference type="Pfam" id="PF13489">
    <property type="entry name" value="Methyltransf_23"/>
    <property type="match status" value="1"/>
</dbReference>
<dbReference type="CDD" id="cd02440">
    <property type="entry name" value="AdoMet_MTases"/>
    <property type="match status" value="1"/>
</dbReference>
<protein>
    <recommendedName>
        <fullName evidence="4">S-adenosyl-L-methionine-dependent methyltransferase</fullName>
    </recommendedName>
</protein>
<dbReference type="Gene3D" id="3.40.50.150">
    <property type="entry name" value="Vaccinia Virus protein VP39"/>
    <property type="match status" value="1"/>
</dbReference>
<dbReference type="PANTHER" id="PTHR45036">
    <property type="entry name" value="METHYLTRANSFERASE LIKE 7B"/>
    <property type="match status" value="1"/>
</dbReference>
<proteinExistence type="predicted"/>
<accession>A0AAD2GUW7</accession>
<organism evidence="2 3">
    <name type="scientific">Mycena citricolor</name>
    <dbReference type="NCBI Taxonomy" id="2018698"/>
    <lineage>
        <taxon>Eukaryota</taxon>
        <taxon>Fungi</taxon>
        <taxon>Dikarya</taxon>
        <taxon>Basidiomycota</taxon>
        <taxon>Agaricomycotina</taxon>
        <taxon>Agaricomycetes</taxon>
        <taxon>Agaricomycetidae</taxon>
        <taxon>Agaricales</taxon>
        <taxon>Marasmiineae</taxon>
        <taxon>Mycenaceae</taxon>
        <taxon>Mycena</taxon>
    </lineage>
</organism>
<dbReference type="InterPro" id="IPR052356">
    <property type="entry name" value="Thiol_S-MT"/>
</dbReference>
<dbReference type="Proteomes" id="UP001295794">
    <property type="component" value="Unassembled WGS sequence"/>
</dbReference>
<dbReference type="AlphaFoldDB" id="A0AAD2GUW7"/>
<evidence type="ECO:0008006" key="4">
    <source>
        <dbReference type="Google" id="ProtNLM"/>
    </source>
</evidence>
<name>A0AAD2GUW7_9AGAR</name>
<feature type="transmembrane region" description="Helical" evidence="1">
    <location>
        <begin position="15"/>
        <end position="36"/>
    </location>
</feature>
<keyword evidence="1" id="KW-0812">Transmembrane</keyword>
<dbReference type="PANTHER" id="PTHR45036:SF1">
    <property type="entry name" value="METHYLTRANSFERASE LIKE 7A"/>
    <property type="match status" value="1"/>
</dbReference>
<evidence type="ECO:0000256" key="1">
    <source>
        <dbReference type="SAM" id="Phobius"/>
    </source>
</evidence>
<keyword evidence="3" id="KW-1185">Reference proteome</keyword>
<keyword evidence="1" id="KW-0472">Membrane</keyword>
<sequence>MKLTEALGIVHQMGFTMFLGFPVVCKAIWATPSLLFRPRELSRISMNALWMLFGEGSDQGSRDDKIKLIRANSYGTVLDIGAGPGHGHTIPYLDKMQVVRYIAVEPNTHMHAQIRVRAYQAGFTEEAGTLIILGCGAEDIATILSAAGGPVDTLISILTLCTVPSPQNTIRELVSHVLAPGGTFLFLEHVLSHRQDVAWWQAFWTPIWKYACDGCRLDRPTHLWIEDLKNDDGETVWEGGGSRWNATGWPEEHLFWRQLGRYIKA</sequence>
<evidence type="ECO:0000313" key="2">
    <source>
        <dbReference type="EMBL" id="CAK5263640.1"/>
    </source>
</evidence>
<comment type="caution">
    <text evidence="2">The sequence shown here is derived from an EMBL/GenBank/DDBJ whole genome shotgun (WGS) entry which is preliminary data.</text>
</comment>
<keyword evidence="1" id="KW-1133">Transmembrane helix</keyword>
<reference evidence="2" key="1">
    <citation type="submission" date="2023-11" db="EMBL/GenBank/DDBJ databases">
        <authorList>
            <person name="De Vega J J."/>
            <person name="De Vega J J."/>
        </authorList>
    </citation>
    <scope>NUCLEOTIDE SEQUENCE</scope>
</reference>
<evidence type="ECO:0000313" key="3">
    <source>
        <dbReference type="Proteomes" id="UP001295794"/>
    </source>
</evidence>
<dbReference type="EMBL" id="CAVNYO010000042">
    <property type="protein sequence ID" value="CAK5263640.1"/>
    <property type="molecule type" value="Genomic_DNA"/>
</dbReference>
<dbReference type="SUPFAM" id="SSF53335">
    <property type="entry name" value="S-adenosyl-L-methionine-dependent methyltransferases"/>
    <property type="match status" value="1"/>
</dbReference>
<dbReference type="InterPro" id="IPR029063">
    <property type="entry name" value="SAM-dependent_MTases_sf"/>
</dbReference>
<gene>
    <name evidence="2" type="ORF">MYCIT1_LOCUS3160</name>
</gene>